<reference evidence="1 2" key="1">
    <citation type="submission" date="2019-10" db="EMBL/GenBank/DDBJ databases">
        <authorList>
            <person name="Dong K."/>
        </authorList>
    </citation>
    <scope>NUCLEOTIDE SEQUENCE [LARGE SCALE GENOMIC DNA]</scope>
    <source>
        <strain evidence="2">dk4302</strain>
    </source>
</reference>
<dbReference type="KEGG" id="sphe:GFH32_17745"/>
<dbReference type="Proteomes" id="UP000326921">
    <property type="component" value="Chromosome"/>
</dbReference>
<sequence length="256" mass="29070">MVNGGLVALLNYIGYGLKLNATIQEFERYTLITADGLGFDIHYYIDVSQGTVGGTANKTIHITEAQLQRHSKKIYNRLKVQAGHATKVYARNTVVARVDKRVTLDFLTEHHLQIAMPGKYRYGLFHQGELLSIAVFSGGRRMYDKAEDYRSFELIRFCHKSDFVVIGGLSKLLQAFTKDFNPGDIMTYVDTDWTQDSSLLKIGFQVEKTIPAQRFWIVDNKQITILNDQELETAKQLYPDGYLHHNSGSTKLVLSL</sequence>
<name>A0A5Q0QEP4_9SPHI</name>
<organism evidence="1 2">
    <name type="scientific">Sphingobacterium zhuxiongii</name>
    <dbReference type="NCBI Taxonomy" id="2662364"/>
    <lineage>
        <taxon>Bacteria</taxon>
        <taxon>Pseudomonadati</taxon>
        <taxon>Bacteroidota</taxon>
        <taxon>Sphingobacteriia</taxon>
        <taxon>Sphingobacteriales</taxon>
        <taxon>Sphingobacteriaceae</taxon>
        <taxon>Sphingobacterium</taxon>
    </lineage>
</organism>
<proteinExistence type="predicted"/>
<keyword evidence="2" id="KW-1185">Reference proteome</keyword>
<protein>
    <submittedName>
        <fullName evidence="1">Uncharacterized protein</fullName>
    </submittedName>
</protein>
<evidence type="ECO:0000313" key="1">
    <source>
        <dbReference type="EMBL" id="QGA28056.1"/>
    </source>
</evidence>
<gene>
    <name evidence="1" type="ORF">GFH32_17745</name>
</gene>
<dbReference type="RefSeq" id="WP_153512883.1">
    <property type="nucleotide sequence ID" value="NZ_CP045652.1"/>
</dbReference>
<evidence type="ECO:0000313" key="2">
    <source>
        <dbReference type="Proteomes" id="UP000326921"/>
    </source>
</evidence>
<dbReference type="AlphaFoldDB" id="A0A5Q0QEP4"/>
<dbReference type="EMBL" id="CP045652">
    <property type="protein sequence ID" value="QGA28056.1"/>
    <property type="molecule type" value="Genomic_DNA"/>
</dbReference>
<accession>A0A5Q0QEP4</accession>